<evidence type="ECO:0000313" key="2">
    <source>
        <dbReference type="Proteomes" id="UP001145742"/>
    </source>
</evidence>
<proteinExistence type="predicted"/>
<accession>A0ABQ9CRG5</accession>
<organism evidence="1 2">
    <name type="scientific">Willisornis vidua</name>
    <name type="common">Xingu scale-backed antbird</name>
    <dbReference type="NCBI Taxonomy" id="1566151"/>
    <lineage>
        <taxon>Eukaryota</taxon>
        <taxon>Metazoa</taxon>
        <taxon>Chordata</taxon>
        <taxon>Craniata</taxon>
        <taxon>Vertebrata</taxon>
        <taxon>Euteleostomi</taxon>
        <taxon>Archelosauria</taxon>
        <taxon>Archosauria</taxon>
        <taxon>Dinosauria</taxon>
        <taxon>Saurischia</taxon>
        <taxon>Theropoda</taxon>
        <taxon>Coelurosauria</taxon>
        <taxon>Aves</taxon>
        <taxon>Neognathae</taxon>
        <taxon>Neoaves</taxon>
        <taxon>Telluraves</taxon>
        <taxon>Australaves</taxon>
        <taxon>Passeriformes</taxon>
        <taxon>Thamnophilidae</taxon>
        <taxon>Willisornis</taxon>
    </lineage>
</organism>
<keyword evidence="2" id="KW-1185">Reference proteome</keyword>
<evidence type="ECO:0000313" key="1">
    <source>
        <dbReference type="EMBL" id="KAJ7407820.1"/>
    </source>
</evidence>
<sequence>MNYLLSWQATFPGSGALHAINGMSTIVSNRDELGHESITPAKSTAHAMGSLQISALQQPDQAALEIKPRSDLAAPQGTASTLTFSMPCGYLQELLKDELLKA</sequence>
<reference evidence="1" key="1">
    <citation type="submission" date="2019-10" db="EMBL/GenBank/DDBJ databases">
        <authorList>
            <person name="Soares A.E.R."/>
            <person name="Aleixo A."/>
            <person name="Schneider P."/>
            <person name="Miyaki C.Y."/>
            <person name="Schneider M.P."/>
            <person name="Mello C."/>
            <person name="Vasconcelos A.T.R."/>
        </authorList>
    </citation>
    <scope>NUCLEOTIDE SEQUENCE</scope>
    <source>
        <tissue evidence="1">Muscle</tissue>
    </source>
</reference>
<gene>
    <name evidence="1" type="ORF">WISP_124571</name>
</gene>
<comment type="caution">
    <text evidence="1">The sequence shown here is derived from an EMBL/GenBank/DDBJ whole genome shotgun (WGS) entry which is preliminary data.</text>
</comment>
<dbReference type="EMBL" id="WHWB01034581">
    <property type="protein sequence ID" value="KAJ7407820.1"/>
    <property type="molecule type" value="Genomic_DNA"/>
</dbReference>
<dbReference type="Proteomes" id="UP001145742">
    <property type="component" value="Unassembled WGS sequence"/>
</dbReference>
<protein>
    <submittedName>
        <fullName evidence="1">Uncharacterized protein</fullName>
    </submittedName>
</protein>
<name>A0ABQ9CRG5_9PASS</name>